<gene>
    <name evidence="2" type="ORF">CM83_77486</name>
</gene>
<feature type="compositionally biased region" description="Polar residues" evidence="1">
    <location>
        <begin position="40"/>
        <end position="49"/>
    </location>
</feature>
<dbReference type="EMBL" id="GBHO01007366">
    <property type="protein sequence ID" value="JAG36238.1"/>
    <property type="molecule type" value="Transcribed_RNA"/>
</dbReference>
<name>A0A0A9YYR0_LYGHE</name>
<feature type="compositionally biased region" description="Basic and acidic residues" evidence="1">
    <location>
        <begin position="64"/>
        <end position="74"/>
    </location>
</feature>
<accession>A0A0A9YYR0</accession>
<feature type="region of interest" description="Disordered" evidence="1">
    <location>
        <begin position="25"/>
        <end position="107"/>
    </location>
</feature>
<dbReference type="AlphaFoldDB" id="A0A0A9YYR0"/>
<reference evidence="2" key="2">
    <citation type="submission" date="2014-07" db="EMBL/GenBank/DDBJ databases">
        <authorList>
            <person name="Hull J."/>
        </authorList>
    </citation>
    <scope>NUCLEOTIDE SEQUENCE</scope>
</reference>
<sequence length="107" mass="12399">AYESPPLHPAQSLYRLPEFLEKSELEDYDSESRRIPETIQEVSTAPVSSKKQHRRNAPVYRTRVARDQQLRDQVNEVPNEEPEYEQESSSNHGDAEQLIAQFTYPGL</sequence>
<proteinExistence type="predicted"/>
<evidence type="ECO:0000313" key="2">
    <source>
        <dbReference type="EMBL" id="JAG36238.1"/>
    </source>
</evidence>
<reference evidence="2" key="1">
    <citation type="journal article" date="2014" name="PLoS ONE">
        <title>Transcriptome-Based Identification of ABC Transporters in the Western Tarnished Plant Bug Lygus hesperus.</title>
        <authorList>
            <person name="Hull J.J."/>
            <person name="Chaney K."/>
            <person name="Geib S.M."/>
            <person name="Fabrick J.A."/>
            <person name="Brent C.S."/>
            <person name="Walsh D."/>
            <person name="Lavine L.C."/>
        </authorList>
    </citation>
    <scope>NUCLEOTIDE SEQUENCE</scope>
</reference>
<protein>
    <submittedName>
        <fullName evidence="2">Uncharacterized protein</fullName>
    </submittedName>
</protein>
<organism evidence="2">
    <name type="scientific">Lygus hesperus</name>
    <name type="common">Western plant bug</name>
    <dbReference type="NCBI Taxonomy" id="30085"/>
    <lineage>
        <taxon>Eukaryota</taxon>
        <taxon>Metazoa</taxon>
        <taxon>Ecdysozoa</taxon>
        <taxon>Arthropoda</taxon>
        <taxon>Hexapoda</taxon>
        <taxon>Insecta</taxon>
        <taxon>Pterygota</taxon>
        <taxon>Neoptera</taxon>
        <taxon>Paraneoptera</taxon>
        <taxon>Hemiptera</taxon>
        <taxon>Heteroptera</taxon>
        <taxon>Panheteroptera</taxon>
        <taxon>Cimicomorpha</taxon>
        <taxon>Miridae</taxon>
        <taxon>Mirini</taxon>
        <taxon>Lygus</taxon>
    </lineage>
</organism>
<feature type="non-terminal residue" evidence="2">
    <location>
        <position position="1"/>
    </location>
</feature>
<evidence type="ECO:0000256" key="1">
    <source>
        <dbReference type="SAM" id="MobiDB-lite"/>
    </source>
</evidence>
<feature type="compositionally biased region" description="Basic and acidic residues" evidence="1">
    <location>
        <begin position="25"/>
        <end position="36"/>
    </location>
</feature>